<evidence type="ECO:0000259" key="3">
    <source>
        <dbReference type="Pfam" id="PF17900"/>
    </source>
</evidence>
<dbReference type="InterPro" id="IPR027268">
    <property type="entry name" value="Peptidase_M4/M1_CTD_sf"/>
</dbReference>
<dbReference type="AlphaFoldDB" id="A0A5P2GBB4"/>
<feature type="binding site" evidence="1">
    <location>
        <position position="352"/>
    </location>
    <ligand>
        <name>Zn(2+)</name>
        <dbReference type="ChEBI" id="CHEBI:29105"/>
        <note>catalytic</note>
    </ligand>
</feature>
<dbReference type="GO" id="GO:0008270">
    <property type="term" value="F:zinc ion binding"/>
    <property type="evidence" value="ECO:0007669"/>
    <property type="project" value="InterPro"/>
</dbReference>
<feature type="binding site" evidence="1">
    <location>
        <position position="329"/>
    </location>
    <ligand>
        <name>Zn(2+)</name>
        <dbReference type="ChEBI" id="CHEBI:29105"/>
        <note>catalytic</note>
    </ligand>
</feature>
<proteinExistence type="predicted"/>
<dbReference type="Gene3D" id="2.60.40.1730">
    <property type="entry name" value="tricorn interacting facor f3 domain"/>
    <property type="match status" value="1"/>
</dbReference>
<dbReference type="PANTHER" id="PTHR45726">
    <property type="entry name" value="LEUKOTRIENE A-4 HYDROLASE"/>
    <property type="match status" value="1"/>
</dbReference>
<comment type="cofactor">
    <cofactor evidence="1">
        <name>Zn(2+)</name>
        <dbReference type="ChEBI" id="CHEBI:29105"/>
    </cofactor>
    <text evidence="1">Binds 1 zinc ion per subunit.</text>
</comment>
<dbReference type="Gene3D" id="1.10.390.10">
    <property type="entry name" value="Neutral Protease Domain 2"/>
    <property type="match status" value="1"/>
</dbReference>
<dbReference type="InterPro" id="IPR034015">
    <property type="entry name" value="M1_LTA4H"/>
</dbReference>
<dbReference type="Pfam" id="PF01433">
    <property type="entry name" value="Peptidase_M1"/>
    <property type="match status" value="1"/>
</dbReference>
<keyword evidence="5" id="KW-1185">Reference proteome</keyword>
<dbReference type="SUPFAM" id="SSF63737">
    <property type="entry name" value="Leukotriene A4 hydrolase N-terminal domain"/>
    <property type="match status" value="1"/>
</dbReference>
<dbReference type="InterPro" id="IPR042097">
    <property type="entry name" value="Aminopeptidase_N-like_N_sf"/>
</dbReference>
<dbReference type="KEGG" id="arac:E0W69_010465"/>
<dbReference type="EMBL" id="CP044016">
    <property type="protein sequence ID" value="QES90960.1"/>
    <property type="molecule type" value="Genomic_DNA"/>
</dbReference>
<gene>
    <name evidence="4" type="ORF">E0W69_010465</name>
</gene>
<dbReference type="Pfam" id="PF17900">
    <property type="entry name" value="Peptidase_M1_N"/>
    <property type="match status" value="1"/>
</dbReference>
<evidence type="ECO:0000313" key="5">
    <source>
        <dbReference type="Proteomes" id="UP000292424"/>
    </source>
</evidence>
<keyword evidence="1" id="KW-0479">Metal-binding</keyword>
<dbReference type="OrthoDB" id="100605at2"/>
<evidence type="ECO:0000313" key="4">
    <source>
        <dbReference type="EMBL" id="QES90960.1"/>
    </source>
</evidence>
<feature type="binding site" evidence="1">
    <location>
        <position position="333"/>
    </location>
    <ligand>
        <name>Zn(2+)</name>
        <dbReference type="ChEBI" id="CHEBI:29105"/>
        <note>catalytic</note>
    </ligand>
</feature>
<accession>A0A5P2GBB4</accession>
<dbReference type="PANTHER" id="PTHR45726:SF3">
    <property type="entry name" value="LEUKOTRIENE A-4 HYDROLASE"/>
    <property type="match status" value="1"/>
</dbReference>
<protein>
    <submittedName>
        <fullName evidence="4">M1 family metallopeptidase</fullName>
    </submittedName>
</protein>
<dbReference type="InterPro" id="IPR014782">
    <property type="entry name" value="Peptidase_M1_dom"/>
</dbReference>
<name>A0A5P2GBB4_9BACT</name>
<evidence type="ECO:0000259" key="2">
    <source>
        <dbReference type="Pfam" id="PF01433"/>
    </source>
</evidence>
<feature type="domain" description="Peptidase M1 membrane alanine aminopeptidase" evidence="2">
    <location>
        <begin position="262"/>
        <end position="464"/>
    </location>
</feature>
<dbReference type="InterPro" id="IPR045357">
    <property type="entry name" value="Aminopeptidase_N-like_N"/>
</dbReference>
<dbReference type="CDD" id="cd09603">
    <property type="entry name" value="M1_APN_like"/>
    <property type="match status" value="1"/>
</dbReference>
<sequence length="550" mass="63094">MAQAQHHLTEMVQEPITHADSVRGNINAPERTWWDVLKYDIIVKVDDDAQTIKGSNKITYKVVKDSYPAFMQIDLQEPMEIDSVIFGESRKLNFTRDGNAFHINVPKQKYLGTGSIEVFFHGKPKKAVKAPWDGGWVWAKDSLNRPWITVACQGLGASAWYPCKDVQDDEPNQGASLSVITKKDLVEVGNGRLKSETTYGNEWKEYTWEVKNPINNYTIVPYIGYYVPINATYAGLKGKLDVTLWALDYNKTRAQQHSLPEVMRMLKAFEYWFGPYPFYEDGYQLVDAPHLGMEHQSAVAYGNHYLNGYLGRDLSGTGQGDKFDFIIVHESGHEWFANNITSKDIADMWIHESFTNYSETLFTEYYYGKEAGQEYCYGIRKNIVNDKPIIGPYNVNREGSGDMYYKGANMINSIRSAIGDDKLFREILIGMNKDFYHSTVTSTDIENYINKKSGKDFTSTFQQYLTTTQIPQLEYAFSKEKNKFYFRYVNCLDSFNMPLTLISKKASLKVIPSTKWQSISISNGQLEMLNPTNIEFQYYISTKKVAEPEN</sequence>
<reference evidence="4 5" key="1">
    <citation type="submission" date="2019-09" db="EMBL/GenBank/DDBJ databases">
        <title>Complete genome sequence of Arachidicoccus sp. B3-10 isolated from apple orchard soil.</title>
        <authorList>
            <person name="Kim H.S."/>
            <person name="Han K.-I."/>
            <person name="Suh M.K."/>
            <person name="Lee K.C."/>
            <person name="Eom M.K."/>
            <person name="Kim J.-S."/>
            <person name="Kang S.W."/>
            <person name="Sin Y."/>
            <person name="Lee J.-S."/>
        </authorList>
    </citation>
    <scope>NUCLEOTIDE SEQUENCE [LARGE SCALE GENOMIC DNA]</scope>
    <source>
        <strain evidence="4 5">B3-10</strain>
    </source>
</reference>
<evidence type="ECO:0000256" key="1">
    <source>
        <dbReference type="PIRSR" id="PIRSR634015-3"/>
    </source>
</evidence>
<dbReference type="SUPFAM" id="SSF55486">
    <property type="entry name" value="Metalloproteases ('zincins'), catalytic domain"/>
    <property type="match status" value="1"/>
</dbReference>
<keyword evidence="1" id="KW-0862">Zinc</keyword>
<organism evidence="4 5">
    <name type="scientific">Rhizosphaericola mali</name>
    <dbReference type="NCBI Taxonomy" id="2545455"/>
    <lineage>
        <taxon>Bacteria</taxon>
        <taxon>Pseudomonadati</taxon>
        <taxon>Bacteroidota</taxon>
        <taxon>Chitinophagia</taxon>
        <taxon>Chitinophagales</taxon>
        <taxon>Chitinophagaceae</taxon>
        <taxon>Rhizosphaericola</taxon>
    </lineage>
</organism>
<dbReference type="GO" id="GO:0008237">
    <property type="term" value="F:metallopeptidase activity"/>
    <property type="evidence" value="ECO:0007669"/>
    <property type="project" value="InterPro"/>
</dbReference>
<dbReference type="Proteomes" id="UP000292424">
    <property type="component" value="Chromosome"/>
</dbReference>
<feature type="domain" description="Aminopeptidase N-like N-terminal" evidence="3">
    <location>
        <begin position="38"/>
        <end position="217"/>
    </location>
</feature>